<dbReference type="InterPro" id="IPR005471">
    <property type="entry name" value="Tscrpt_reg_IclR_N"/>
</dbReference>
<keyword evidence="3" id="KW-0804">Transcription</keyword>
<accession>A0ABP9Q5T2</accession>
<dbReference type="PANTHER" id="PTHR30136:SF24">
    <property type="entry name" value="HTH-TYPE TRANSCRIPTIONAL REPRESSOR ALLR"/>
    <property type="match status" value="1"/>
</dbReference>
<dbReference type="SUPFAM" id="SSF55781">
    <property type="entry name" value="GAF domain-like"/>
    <property type="match status" value="1"/>
</dbReference>
<keyword evidence="2" id="KW-0238">DNA-binding</keyword>
<dbReference type="PROSITE" id="PS51078">
    <property type="entry name" value="ICLR_ED"/>
    <property type="match status" value="1"/>
</dbReference>
<dbReference type="Pfam" id="PF01614">
    <property type="entry name" value="IclR_C"/>
    <property type="match status" value="1"/>
</dbReference>
<gene>
    <name evidence="6" type="ORF">GCM10023214_16170</name>
</gene>
<evidence type="ECO:0000256" key="3">
    <source>
        <dbReference type="ARBA" id="ARBA00023163"/>
    </source>
</evidence>
<dbReference type="Proteomes" id="UP001500192">
    <property type="component" value="Unassembled WGS sequence"/>
</dbReference>
<dbReference type="Gene3D" id="1.10.10.10">
    <property type="entry name" value="Winged helix-like DNA-binding domain superfamily/Winged helix DNA-binding domain"/>
    <property type="match status" value="1"/>
</dbReference>
<protein>
    <submittedName>
        <fullName evidence="6">IclR family transcriptional regulator</fullName>
    </submittedName>
</protein>
<dbReference type="InterPro" id="IPR036388">
    <property type="entry name" value="WH-like_DNA-bd_sf"/>
</dbReference>
<feature type="domain" description="HTH iclR-type" evidence="4">
    <location>
        <begin position="38"/>
        <end position="98"/>
    </location>
</feature>
<evidence type="ECO:0000256" key="2">
    <source>
        <dbReference type="ARBA" id="ARBA00023125"/>
    </source>
</evidence>
<name>A0ABP9Q5T2_9PSEU</name>
<dbReference type="InterPro" id="IPR050707">
    <property type="entry name" value="HTH_MetabolicPath_Reg"/>
</dbReference>
<sequence length="277" mass="28925">MLPGPTIAAMAFLMGLTLRRGAGHTQRMCAAERDDPGGVTAARLTALLCAFAPGDECLGASELARRTGLPKSSVHRLLGHLVTHGLLERDGGAVRLGLKLFEIGQLAVRGRGLVDAARPYLADLREATRNTVHLAVLEGTEVVYLDIVRGPDAPALPSRIGGRFPAHATAVGKAILAHSPGSQLEAVISAGLPRVGPRTLTAPGLLRRQLTRVCEEGVAYDREESGAGVVCVASPVLDGSGRARAAVSISGWSNRVRAERVAPAVRTTALTLSRTLP</sequence>
<evidence type="ECO:0000259" key="5">
    <source>
        <dbReference type="PROSITE" id="PS51078"/>
    </source>
</evidence>
<keyword evidence="7" id="KW-1185">Reference proteome</keyword>
<keyword evidence="1" id="KW-0805">Transcription regulation</keyword>
<dbReference type="Pfam" id="PF09339">
    <property type="entry name" value="HTH_IclR"/>
    <property type="match status" value="1"/>
</dbReference>
<reference evidence="7" key="1">
    <citation type="journal article" date="2019" name="Int. J. Syst. Evol. Microbiol.">
        <title>The Global Catalogue of Microorganisms (GCM) 10K type strain sequencing project: providing services to taxonomists for standard genome sequencing and annotation.</title>
        <authorList>
            <consortium name="The Broad Institute Genomics Platform"/>
            <consortium name="The Broad Institute Genome Sequencing Center for Infectious Disease"/>
            <person name="Wu L."/>
            <person name="Ma J."/>
        </authorList>
    </citation>
    <scope>NUCLEOTIDE SEQUENCE [LARGE SCALE GENOMIC DNA]</scope>
    <source>
        <strain evidence="7">JCM 18054</strain>
    </source>
</reference>
<feature type="domain" description="IclR-ED" evidence="5">
    <location>
        <begin position="99"/>
        <end position="277"/>
    </location>
</feature>
<evidence type="ECO:0000256" key="1">
    <source>
        <dbReference type="ARBA" id="ARBA00023015"/>
    </source>
</evidence>
<dbReference type="PANTHER" id="PTHR30136">
    <property type="entry name" value="HELIX-TURN-HELIX TRANSCRIPTIONAL REGULATOR, ICLR FAMILY"/>
    <property type="match status" value="1"/>
</dbReference>
<dbReference type="EMBL" id="BAABIB010000043">
    <property type="protein sequence ID" value="GAA5157094.1"/>
    <property type="molecule type" value="Genomic_DNA"/>
</dbReference>
<dbReference type="InterPro" id="IPR036390">
    <property type="entry name" value="WH_DNA-bd_sf"/>
</dbReference>
<organism evidence="6 7">
    <name type="scientific">Amycolatopsis dongchuanensis</name>
    <dbReference type="NCBI Taxonomy" id="1070866"/>
    <lineage>
        <taxon>Bacteria</taxon>
        <taxon>Bacillati</taxon>
        <taxon>Actinomycetota</taxon>
        <taxon>Actinomycetes</taxon>
        <taxon>Pseudonocardiales</taxon>
        <taxon>Pseudonocardiaceae</taxon>
        <taxon>Amycolatopsis</taxon>
    </lineage>
</organism>
<evidence type="ECO:0000313" key="6">
    <source>
        <dbReference type="EMBL" id="GAA5157094.1"/>
    </source>
</evidence>
<dbReference type="Gene3D" id="3.30.450.40">
    <property type="match status" value="1"/>
</dbReference>
<dbReference type="PROSITE" id="PS51077">
    <property type="entry name" value="HTH_ICLR"/>
    <property type="match status" value="1"/>
</dbReference>
<evidence type="ECO:0000313" key="7">
    <source>
        <dbReference type="Proteomes" id="UP001500192"/>
    </source>
</evidence>
<evidence type="ECO:0000259" key="4">
    <source>
        <dbReference type="PROSITE" id="PS51077"/>
    </source>
</evidence>
<proteinExistence type="predicted"/>
<dbReference type="InterPro" id="IPR029016">
    <property type="entry name" value="GAF-like_dom_sf"/>
</dbReference>
<comment type="caution">
    <text evidence="6">The sequence shown here is derived from an EMBL/GenBank/DDBJ whole genome shotgun (WGS) entry which is preliminary data.</text>
</comment>
<dbReference type="InterPro" id="IPR014757">
    <property type="entry name" value="Tscrpt_reg_IclR_C"/>
</dbReference>
<dbReference type="SUPFAM" id="SSF46785">
    <property type="entry name" value="Winged helix' DNA-binding domain"/>
    <property type="match status" value="1"/>
</dbReference>
<dbReference type="SMART" id="SM00346">
    <property type="entry name" value="HTH_ICLR"/>
    <property type="match status" value="1"/>
</dbReference>